<comment type="similarity">
    <text evidence="1">Belongs to the FemABX family.</text>
</comment>
<gene>
    <name evidence="7" type="ORF">DRH29_00825</name>
</gene>
<protein>
    <recommendedName>
        <fullName evidence="9">Methicillin resistance protein</fullName>
    </recommendedName>
</protein>
<dbReference type="Pfam" id="PF02388">
    <property type="entry name" value="FemAB"/>
    <property type="match status" value="2"/>
</dbReference>
<dbReference type="Gene3D" id="3.40.630.30">
    <property type="match status" value="2"/>
</dbReference>
<dbReference type="EMBL" id="QMNG01000002">
    <property type="protein sequence ID" value="RLC37624.1"/>
    <property type="molecule type" value="Genomic_DNA"/>
</dbReference>
<proteinExistence type="inferred from homology"/>
<evidence type="ECO:0000313" key="8">
    <source>
        <dbReference type="Proteomes" id="UP000281261"/>
    </source>
</evidence>
<dbReference type="GO" id="GO:0016755">
    <property type="term" value="F:aminoacyltransferase activity"/>
    <property type="evidence" value="ECO:0007669"/>
    <property type="project" value="InterPro"/>
</dbReference>
<dbReference type="GO" id="GO:0009252">
    <property type="term" value="P:peptidoglycan biosynthetic process"/>
    <property type="evidence" value="ECO:0007669"/>
    <property type="project" value="UniProtKB-KW"/>
</dbReference>
<sequence>MKLLDDKSLDKKSWDSALLSRSDAHFLQSWAWGDFNKKLNNQVWRLAVEDEGVIINQLLVVKLNVGFGFSLLYSPKGNLINKELPVSSQQTSSKLLLDKIKSIAQKNRKIILFRIDPHVLTSDTTTPSFYHSLGFILNQSKNIQPKHSLLLDLTQPLDSIMKKMKQKTRYNINLAAKYNMDIHISTNPADIEIFLDLAHATSERNKFALHPDNYYRTQFEVLSQNEIQRLMIAEYEHRPIAAILVNTFGDTATYVHGASGDSDRNLMAPYLLQSSAIIKAKDDGIKIYDFWGIHPNPNHSWAGITRFKRGFGGNEVEYIGTLELPLNSTFYRLYKFVNQYRKA</sequence>
<dbReference type="AlphaFoldDB" id="A0A420ZDD2"/>
<comment type="caution">
    <text evidence="7">The sequence shown here is derived from an EMBL/GenBank/DDBJ whole genome shotgun (WGS) entry which is preliminary data.</text>
</comment>
<evidence type="ECO:0000256" key="4">
    <source>
        <dbReference type="ARBA" id="ARBA00022984"/>
    </source>
</evidence>
<dbReference type="PANTHER" id="PTHR36174:SF1">
    <property type="entry name" value="LIPID II:GLYCINE GLYCYLTRANSFERASE"/>
    <property type="match status" value="1"/>
</dbReference>
<dbReference type="InterPro" id="IPR050644">
    <property type="entry name" value="PG_Glycine_Bridge_Synth"/>
</dbReference>
<reference evidence="7 8" key="1">
    <citation type="submission" date="2018-06" db="EMBL/GenBank/DDBJ databases">
        <title>Extensive metabolic versatility and redundancy in microbially diverse, dynamic hydrothermal sediments.</title>
        <authorList>
            <person name="Dombrowski N."/>
            <person name="Teske A."/>
            <person name="Baker B.J."/>
        </authorList>
    </citation>
    <scope>NUCLEOTIDE SEQUENCE [LARGE SCALE GENOMIC DNA]</scope>
    <source>
        <strain evidence="7">B79_G16</strain>
    </source>
</reference>
<name>A0A420ZDD2_UNCK3</name>
<evidence type="ECO:0000256" key="1">
    <source>
        <dbReference type="ARBA" id="ARBA00009943"/>
    </source>
</evidence>
<keyword evidence="2" id="KW-0808">Transferase</keyword>
<dbReference type="GO" id="GO:0071555">
    <property type="term" value="P:cell wall organization"/>
    <property type="evidence" value="ECO:0007669"/>
    <property type="project" value="UniProtKB-KW"/>
</dbReference>
<keyword evidence="6" id="KW-0961">Cell wall biogenesis/degradation</keyword>
<evidence type="ECO:0000313" key="7">
    <source>
        <dbReference type="EMBL" id="RLC37624.1"/>
    </source>
</evidence>
<keyword evidence="4" id="KW-0573">Peptidoglycan synthesis</keyword>
<dbReference type="GO" id="GO:0008360">
    <property type="term" value="P:regulation of cell shape"/>
    <property type="evidence" value="ECO:0007669"/>
    <property type="project" value="UniProtKB-KW"/>
</dbReference>
<dbReference type="PROSITE" id="PS51191">
    <property type="entry name" value="FEMABX"/>
    <property type="match status" value="1"/>
</dbReference>
<organism evidence="7 8">
    <name type="scientific">candidate division Kazan bacterium</name>
    <dbReference type="NCBI Taxonomy" id="2202143"/>
    <lineage>
        <taxon>Bacteria</taxon>
        <taxon>Bacteria division Kazan-3B-28</taxon>
    </lineage>
</organism>
<evidence type="ECO:0000256" key="6">
    <source>
        <dbReference type="ARBA" id="ARBA00023316"/>
    </source>
</evidence>
<dbReference type="Proteomes" id="UP000281261">
    <property type="component" value="Unassembled WGS sequence"/>
</dbReference>
<dbReference type="SUPFAM" id="SSF55729">
    <property type="entry name" value="Acyl-CoA N-acyltransferases (Nat)"/>
    <property type="match status" value="2"/>
</dbReference>
<dbReference type="InterPro" id="IPR016181">
    <property type="entry name" value="Acyl_CoA_acyltransferase"/>
</dbReference>
<keyword evidence="5" id="KW-0012">Acyltransferase</keyword>
<evidence type="ECO:0000256" key="2">
    <source>
        <dbReference type="ARBA" id="ARBA00022679"/>
    </source>
</evidence>
<keyword evidence="3" id="KW-0133">Cell shape</keyword>
<evidence type="ECO:0000256" key="3">
    <source>
        <dbReference type="ARBA" id="ARBA00022960"/>
    </source>
</evidence>
<evidence type="ECO:0000256" key="5">
    <source>
        <dbReference type="ARBA" id="ARBA00023315"/>
    </source>
</evidence>
<dbReference type="PANTHER" id="PTHR36174">
    <property type="entry name" value="LIPID II:GLYCINE GLYCYLTRANSFERASE"/>
    <property type="match status" value="1"/>
</dbReference>
<dbReference type="InterPro" id="IPR003447">
    <property type="entry name" value="FEMABX"/>
</dbReference>
<evidence type="ECO:0008006" key="9">
    <source>
        <dbReference type="Google" id="ProtNLM"/>
    </source>
</evidence>
<accession>A0A420ZDD2</accession>